<dbReference type="Pfam" id="PF00664">
    <property type="entry name" value="ABC_membrane"/>
    <property type="match status" value="1"/>
</dbReference>
<keyword evidence="5 8" id="KW-1133">Transmembrane helix</keyword>
<dbReference type="Gene3D" id="1.20.1560.10">
    <property type="entry name" value="ABC transporter type 1, transmembrane domain"/>
    <property type="match status" value="1"/>
</dbReference>
<dbReference type="PANTHER" id="PTHR24221">
    <property type="entry name" value="ATP-BINDING CASSETTE SUB-FAMILY B"/>
    <property type="match status" value="1"/>
</dbReference>
<evidence type="ECO:0000256" key="4">
    <source>
        <dbReference type="ARBA" id="ARBA00022840"/>
    </source>
</evidence>
<keyword evidence="12" id="KW-1185">Reference proteome</keyword>
<dbReference type="Pfam" id="PF00005">
    <property type="entry name" value="ABC_tran"/>
    <property type="match status" value="1"/>
</dbReference>
<dbReference type="InterPro" id="IPR039421">
    <property type="entry name" value="Type_1_exporter"/>
</dbReference>
<dbReference type="InterPro" id="IPR014216">
    <property type="entry name" value="ABC_transptr_CydD"/>
</dbReference>
<dbReference type="RefSeq" id="WP_310912056.1">
    <property type="nucleotide sequence ID" value="NZ_JAVLVT010000003.1"/>
</dbReference>
<comment type="subcellular location">
    <subcellularLocation>
        <location evidence="1">Cell membrane</location>
        <topology evidence="1">Multi-pass membrane protein</topology>
    </subcellularLocation>
</comment>
<dbReference type="Proteomes" id="UP001250214">
    <property type="component" value="Unassembled WGS sequence"/>
</dbReference>
<dbReference type="InterPro" id="IPR036640">
    <property type="entry name" value="ABC1_TM_sf"/>
</dbReference>
<organism evidence="11 12">
    <name type="scientific">Lipingzhangella rawalii</name>
    <dbReference type="NCBI Taxonomy" id="2055835"/>
    <lineage>
        <taxon>Bacteria</taxon>
        <taxon>Bacillati</taxon>
        <taxon>Actinomycetota</taxon>
        <taxon>Actinomycetes</taxon>
        <taxon>Streptosporangiales</taxon>
        <taxon>Nocardiopsidaceae</taxon>
        <taxon>Lipingzhangella</taxon>
    </lineage>
</organism>
<feature type="transmembrane region" description="Helical" evidence="8">
    <location>
        <begin position="257"/>
        <end position="277"/>
    </location>
</feature>
<name>A0ABU2H5G2_9ACTN</name>
<dbReference type="SUPFAM" id="SSF90123">
    <property type="entry name" value="ABC transporter transmembrane region"/>
    <property type="match status" value="1"/>
</dbReference>
<dbReference type="InterPro" id="IPR003439">
    <property type="entry name" value="ABC_transporter-like_ATP-bd"/>
</dbReference>
<evidence type="ECO:0000256" key="8">
    <source>
        <dbReference type="SAM" id="Phobius"/>
    </source>
</evidence>
<dbReference type="EMBL" id="JAVLVT010000003">
    <property type="protein sequence ID" value="MDS1270554.1"/>
    <property type="molecule type" value="Genomic_DNA"/>
</dbReference>
<dbReference type="Gene3D" id="3.40.50.300">
    <property type="entry name" value="P-loop containing nucleotide triphosphate hydrolases"/>
    <property type="match status" value="1"/>
</dbReference>
<feature type="domain" description="ABC transporter" evidence="9">
    <location>
        <begin position="360"/>
        <end position="599"/>
    </location>
</feature>
<protein>
    <submittedName>
        <fullName evidence="11">Thiol reductant ABC exporter subunit CydD</fullName>
    </submittedName>
</protein>
<feature type="transmembrane region" description="Helical" evidence="8">
    <location>
        <begin position="31"/>
        <end position="57"/>
    </location>
</feature>
<evidence type="ECO:0000259" key="10">
    <source>
        <dbReference type="PROSITE" id="PS50929"/>
    </source>
</evidence>
<evidence type="ECO:0000256" key="6">
    <source>
        <dbReference type="ARBA" id="ARBA00023136"/>
    </source>
</evidence>
<dbReference type="NCBIfam" id="TIGR02857">
    <property type="entry name" value="CydD"/>
    <property type="match status" value="1"/>
</dbReference>
<feature type="region of interest" description="Disordered" evidence="7">
    <location>
        <begin position="579"/>
        <end position="617"/>
    </location>
</feature>
<dbReference type="PANTHER" id="PTHR24221:SF590">
    <property type="entry name" value="COMPONENT LINKED WITH THE ASSEMBLY OF CYTOCHROME' TRANSPORT TRANSMEMBRANE ATP-BINDING PROTEIN ABC TRANSPORTER CYDD-RELATED"/>
    <property type="match status" value="1"/>
</dbReference>
<evidence type="ECO:0000256" key="5">
    <source>
        <dbReference type="ARBA" id="ARBA00022989"/>
    </source>
</evidence>
<gene>
    <name evidence="11" type="primary">cydD</name>
    <name evidence="11" type="ORF">RIF23_09620</name>
</gene>
<dbReference type="SMART" id="SM00382">
    <property type="entry name" value="AAA"/>
    <property type="match status" value="1"/>
</dbReference>
<accession>A0ABU2H5G2</accession>
<evidence type="ECO:0000256" key="7">
    <source>
        <dbReference type="SAM" id="MobiDB-lite"/>
    </source>
</evidence>
<dbReference type="CDD" id="cd18584">
    <property type="entry name" value="ABC_6TM_AarD_CydD"/>
    <property type="match status" value="1"/>
</dbReference>
<keyword evidence="4" id="KW-0067">ATP-binding</keyword>
<evidence type="ECO:0000256" key="2">
    <source>
        <dbReference type="ARBA" id="ARBA00022692"/>
    </source>
</evidence>
<feature type="transmembrane region" description="Helical" evidence="8">
    <location>
        <begin position="176"/>
        <end position="197"/>
    </location>
</feature>
<sequence>MSTGPTAGPARGGHQSPVALLRRLPLSRWHLPLLAVIAVGTAAATIAQAELLATAIAGPDASVLGWLGVIVVLRATLSGANILVSGCGSARVRRRLRRHLLQGVTPMEAPTVGMGADCESGAEGDAEVTDDGSRVTLMTRGVDMIDPYLTGYLPQLVAAAVLPLAVVVWLARIDPASALTVALTLPLIPILGALVGWHTTTATHRQWRALDRLGGHFLDALAGLATLRSFGRDRNQVHEVRRSAQEFRTTSMSVLRIAFLSAMVLELVAALAVALVAVPLGMRLLDGTVSLQVGLVVLLLTPEAFLPLRALGSAFHTAADARGATDRILPAGATRPVEAPWPRGAAYTNPRVPDASHATIQLDRVTVCYPQRHAPALDRVSVQLPADHTIALAGASGAGKSTLLRLLAGRVTPTSGRVLVDGVDLASLDPHAWRAQLALVPQHPHLFTDTLAANVALRPQSVPTDLGVDRNRVVWALEAAQAGELVDTPGLEARLGSHTRALSAGQLQRVAIARAYYREARMALLDEPTARLDTATATAVHRTVRALAQHRRTIIAAHSPVLLSAVDRVLWLSAGTVSASACQPPPQSSHHTAGERGTRADISTTARISDGVPDHGE</sequence>
<evidence type="ECO:0000256" key="3">
    <source>
        <dbReference type="ARBA" id="ARBA00022741"/>
    </source>
</evidence>
<keyword evidence="2 8" id="KW-0812">Transmembrane</keyword>
<dbReference type="SUPFAM" id="SSF52540">
    <property type="entry name" value="P-loop containing nucleoside triphosphate hydrolases"/>
    <property type="match status" value="1"/>
</dbReference>
<dbReference type="InterPro" id="IPR003593">
    <property type="entry name" value="AAA+_ATPase"/>
</dbReference>
<dbReference type="PROSITE" id="PS50893">
    <property type="entry name" value="ABC_TRANSPORTER_2"/>
    <property type="match status" value="1"/>
</dbReference>
<evidence type="ECO:0000259" key="9">
    <source>
        <dbReference type="PROSITE" id="PS50893"/>
    </source>
</evidence>
<dbReference type="InterPro" id="IPR027417">
    <property type="entry name" value="P-loop_NTPase"/>
</dbReference>
<dbReference type="CDD" id="cd03228">
    <property type="entry name" value="ABCC_MRP_Like"/>
    <property type="match status" value="1"/>
</dbReference>
<feature type="transmembrane region" description="Helical" evidence="8">
    <location>
        <begin position="63"/>
        <end position="88"/>
    </location>
</feature>
<dbReference type="InterPro" id="IPR017871">
    <property type="entry name" value="ABC_transporter-like_CS"/>
</dbReference>
<evidence type="ECO:0000313" key="12">
    <source>
        <dbReference type="Proteomes" id="UP001250214"/>
    </source>
</evidence>
<keyword evidence="6 8" id="KW-0472">Membrane</keyword>
<evidence type="ECO:0000256" key="1">
    <source>
        <dbReference type="ARBA" id="ARBA00004651"/>
    </source>
</evidence>
<feature type="transmembrane region" description="Helical" evidence="8">
    <location>
        <begin position="148"/>
        <end position="170"/>
    </location>
</feature>
<feature type="domain" description="ABC transmembrane type-1" evidence="10">
    <location>
        <begin position="33"/>
        <end position="320"/>
    </location>
</feature>
<evidence type="ECO:0000313" key="11">
    <source>
        <dbReference type="EMBL" id="MDS1270554.1"/>
    </source>
</evidence>
<dbReference type="InterPro" id="IPR011527">
    <property type="entry name" value="ABC1_TM_dom"/>
</dbReference>
<reference evidence="12" key="1">
    <citation type="submission" date="2023-07" db="EMBL/GenBank/DDBJ databases">
        <title>Novel species in the genus Lipingzhangella isolated from Sambhar Salt Lake.</title>
        <authorList>
            <person name="Jiya N."/>
            <person name="Kajale S."/>
            <person name="Sharma A."/>
        </authorList>
    </citation>
    <scope>NUCLEOTIDE SEQUENCE [LARGE SCALE GENOMIC DNA]</scope>
    <source>
        <strain evidence="12">LS1_29</strain>
    </source>
</reference>
<dbReference type="PROSITE" id="PS50929">
    <property type="entry name" value="ABC_TM1F"/>
    <property type="match status" value="1"/>
</dbReference>
<comment type="caution">
    <text evidence="11">The sequence shown here is derived from an EMBL/GenBank/DDBJ whole genome shotgun (WGS) entry which is preliminary data.</text>
</comment>
<dbReference type="PROSITE" id="PS00211">
    <property type="entry name" value="ABC_TRANSPORTER_1"/>
    <property type="match status" value="1"/>
</dbReference>
<keyword evidence="3" id="KW-0547">Nucleotide-binding</keyword>
<proteinExistence type="predicted"/>